<accession>A0A8J6JYK3</accession>
<gene>
    <name evidence="1" type="ORF">GDO78_016531</name>
</gene>
<dbReference type="EMBL" id="WNTK01000033">
    <property type="protein sequence ID" value="KAG9472851.1"/>
    <property type="molecule type" value="Genomic_DNA"/>
</dbReference>
<keyword evidence="2" id="KW-1185">Reference proteome</keyword>
<proteinExistence type="predicted"/>
<evidence type="ECO:0000313" key="2">
    <source>
        <dbReference type="Proteomes" id="UP000770717"/>
    </source>
</evidence>
<evidence type="ECO:0000313" key="1">
    <source>
        <dbReference type="EMBL" id="KAG9472851.1"/>
    </source>
</evidence>
<organism evidence="1 2">
    <name type="scientific">Eleutherodactylus coqui</name>
    <name type="common">Puerto Rican coqui</name>
    <dbReference type="NCBI Taxonomy" id="57060"/>
    <lineage>
        <taxon>Eukaryota</taxon>
        <taxon>Metazoa</taxon>
        <taxon>Chordata</taxon>
        <taxon>Craniata</taxon>
        <taxon>Vertebrata</taxon>
        <taxon>Euteleostomi</taxon>
        <taxon>Amphibia</taxon>
        <taxon>Batrachia</taxon>
        <taxon>Anura</taxon>
        <taxon>Neobatrachia</taxon>
        <taxon>Hyloidea</taxon>
        <taxon>Eleutherodactylidae</taxon>
        <taxon>Eleutherodactylinae</taxon>
        <taxon>Eleutherodactylus</taxon>
        <taxon>Eleutherodactylus</taxon>
    </lineage>
</organism>
<reference evidence="1" key="1">
    <citation type="thesis" date="2020" institute="ProQuest LLC" country="789 East Eisenhower Parkway, Ann Arbor, MI, USA">
        <title>Comparative Genomics and Chromosome Evolution.</title>
        <authorList>
            <person name="Mudd A.B."/>
        </authorList>
    </citation>
    <scope>NUCLEOTIDE SEQUENCE</scope>
    <source>
        <strain evidence="1">HN-11 Male</strain>
        <tissue evidence="1">Kidney and liver</tissue>
    </source>
</reference>
<dbReference type="Proteomes" id="UP000770717">
    <property type="component" value="Unassembled WGS sequence"/>
</dbReference>
<name>A0A8J6JYK3_ELECQ</name>
<protein>
    <submittedName>
        <fullName evidence="1">Uncharacterized protein</fullName>
    </submittedName>
</protein>
<dbReference type="AlphaFoldDB" id="A0A8J6JYK3"/>
<sequence length="67" mass="7640">MRVPFWRSAGVSAMRPLPISRLSAILWIRDNLQSWYNPFTESNLSTSGAVERLVMGMDEEKKEQSAP</sequence>
<comment type="caution">
    <text evidence="1">The sequence shown here is derived from an EMBL/GenBank/DDBJ whole genome shotgun (WGS) entry which is preliminary data.</text>
</comment>